<dbReference type="EMBL" id="UFWD01000001">
    <property type="protein sequence ID" value="SUY20657.1"/>
    <property type="molecule type" value="Genomic_DNA"/>
</dbReference>
<organism evidence="1">
    <name type="scientific">Clostridioides difficile</name>
    <name type="common">Peptoclostridium difficile</name>
    <dbReference type="NCBI Taxonomy" id="1496"/>
    <lineage>
        <taxon>Bacteria</taxon>
        <taxon>Bacillati</taxon>
        <taxon>Bacillota</taxon>
        <taxon>Clostridia</taxon>
        <taxon>Peptostreptococcales</taxon>
        <taxon>Peptostreptococcaceae</taxon>
        <taxon>Clostridioides</taxon>
    </lineage>
</organism>
<name>A0A381I4E0_CLODI</name>
<dbReference type="Gene3D" id="1.20.1090.10">
    <property type="entry name" value="Dehydroquinate synthase-like - alpha domain"/>
    <property type="match status" value="1"/>
</dbReference>
<protein>
    <submittedName>
        <fullName evidence="1">1,3-propanediol dehydrogenase</fullName>
    </submittedName>
</protein>
<reference evidence="1" key="1">
    <citation type="submission" date="2018-06" db="EMBL/GenBank/DDBJ databases">
        <authorList>
            <consortium name="Pathogen Informatics"/>
            <person name="Doyle S."/>
        </authorList>
    </citation>
    <scope>NUCLEOTIDE SEQUENCE</scope>
    <source>
        <strain evidence="1">NCTC13307</strain>
    </source>
</reference>
<gene>
    <name evidence="1" type="ORF">NCTC13307_00272</name>
</gene>
<dbReference type="SUPFAM" id="SSF56796">
    <property type="entry name" value="Dehydroquinate synthase-like"/>
    <property type="match status" value="1"/>
</dbReference>
<proteinExistence type="predicted"/>
<dbReference type="AlphaFoldDB" id="A0A381I4E0"/>
<sequence length="67" mass="8036">MQKIVQMPIRNFLKKIDLDIKLSDLGIEKSDIDWLTDNCMKISVANIKRHPKYFNKEQIKEMYHKSL</sequence>
<evidence type="ECO:0000313" key="1">
    <source>
        <dbReference type="EMBL" id="SUY20657.1"/>
    </source>
</evidence>
<accession>A0A381I4E0</accession>